<dbReference type="PIRSF" id="PIRSF002401">
    <property type="entry name" value="GTP_bd_Obg/CgtA"/>
    <property type="match status" value="1"/>
</dbReference>
<dbReference type="EMBL" id="SJPH01000003">
    <property type="protein sequence ID" value="TWT46567.1"/>
    <property type="molecule type" value="Genomic_DNA"/>
</dbReference>
<dbReference type="AlphaFoldDB" id="A0A5C5W7Z8"/>
<dbReference type="RefSeq" id="WP_146573183.1">
    <property type="nucleotide sequence ID" value="NZ_SJPH01000003.1"/>
</dbReference>
<dbReference type="InterPro" id="IPR027417">
    <property type="entry name" value="P-loop_NTPase"/>
</dbReference>
<feature type="domain" description="Obg" evidence="10">
    <location>
        <begin position="1"/>
        <end position="158"/>
    </location>
</feature>
<dbReference type="PANTHER" id="PTHR11702">
    <property type="entry name" value="DEVELOPMENTALLY REGULATED GTP-BINDING PROTEIN-RELATED"/>
    <property type="match status" value="1"/>
</dbReference>
<dbReference type="Gene3D" id="3.40.50.300">
    <property type="entry name" value="P-loop containing nucleotide triphosphate hydrolases"/>
    <property type="match status" value="1"/>
</dbReference>
<evidence type="ECO:0000256" key="8">
    <source>
        <dbReference type="HAMAP-Rule" id="MF_01454"/>
    </source>
</evidence>
<evidence type="ECO:0000256" key="1">
    <source>
        <dbReference type="ARBA" id="ARBA00007699"/>
    </source>
</evidence>
<reference evidence="11 12" key="1">
    <citation type="submission" date="2019-02" db="EMBL/GenBank/DDBJ databases">
        <title>Deep-cultivation of Planctomycetes and their phenomic and genomic characterization uncovers novel biology.</title>
        <authorList>
            <person name="Wiegand S."/>
            <person name="Jogler M."/>
            <person name="Boedeker C."/>
            <person name="Pinto D."/>
            <person name="Vollmers J."/>
            <person name="Rivas-Marin E."/>
            <person name="Kohn T."/>
            <person name="Peeters S.H."/>
            <person name="Heuer A."/>
            <person name="Rast P."/>
            <person name="Oberbeckmann S."/>
            <person name="Bunk B."/>
            <person name="Jeske O."/>
            <person name="Meyerdierks A."/>
            <person name="Storesund J.E."/>
            <person name="Kallscheuer N."/>
            <person name="Luecker S."/>
            <person name="Lage O.M."/>
            <person name="Pohl T."/>
            <person name="Merkel B.J."/>
            <person name="Hornburger P."/>
            <person name="Mueller R.-W."/>
            <person name="Bruemmer F."/>
            <person name="Labrenz M."/>
            <person name="Spormann A.M."/>
            <person name="Op Den Camp H."/>
            <person name="Overmann J."/>
            <person name="Amann R."/>
            <person name="Jetten M.S.M."/>
            <person name="Mascher T."/>
            <person name="Medema M.H."/>
            <person name="Devos D.P."/>
            <person name="Kaster A.-K."/>
            <person name="Ovreas L."/>
            <person name="Rohde M."/>
            <person name="Galperin M.Y."/>
            <person name="Jogler C."/>
        </authorList>
    </citation>
    <scope>NUCLEOTIDE SEQUENCE [LARGE SCALE GENOMIC DNA]</scope>
    <source>
        <strain evidence="11 12">Pla111</strain>
    </source>
</reference>
<dbReference type="NCBIfam" id="NF008956">
    <property type="entry name" value="PRK12299.1"/>
    <property type="match status" value="1"/>
</dbReference>
<dbReference type="GO" id="GO:0000287">
    <property type="term" value="F:magnesium ion binding"/>
    <property type="evidence" value="ECO:0007669"/>
    <property type="project" value="InterPro"/>
</dbReference>
<feature type="binding site" evidence="8">
    <location>
        <begin position="312"/>
        <end position="314"/>
    </location>
    <ligand>
        <name>GTP</name>
        <dbReference type="ChEBI" id="CHEBI:37565"/>
    </ligand>
</feature>
<dbReference type="FunFam" id="2.70.210.12:FF:000001">
    <property type="entry name" value="GTPase Obg"/>
    <property type="match status" value="1"/>
</dbReference>
<evidence type="ECO:0000256" key="5">
    <source>
        <dbReference type="ARBA" id="ARBA00022801"/>
    </source>
</evidence>
<gene>
    <name evidence="8 11" type="primary">obg</name>
    <name evidence="11" type="ORF">Pla111_16630</name>
</gene>
<feature type="binding site" evidence="8">
    <location>
        <begin position="212"/>
        <end position="215"/>
    </location>
    <ligand>
        <name>GTP</name>
        <dbReference type="ChEBI" id="CHEBI:37565"/>
    </ligand>
</feature>
<dbReference type="InterPro" id="IPR036726">
    <property type="entry name" value="GTP1_OBG_dom_sf"/>
</dbReference>
<dbReference type="PRINTS" id="PR00326">
    <property type="entry name" value="GTP1OBG"/>
</dbReference>
<keyword evidence="6 8" id="KW-0460">Magnesium</keyword>
<dbReference type="NCBIfam" id="TIGR02729">
    <property type="entry name" value="Obg_CgtA"/>
    <property type="match status" value="1"/>
</dbReference>
<proteinExistence type="inferred from homology"/>
<dbReference type="InterPro" id="IPR006074">
    <property type="entry name" value="GTP1-OBG_CS"/>
</dbReference>
<comment type="subcellular location">
    <subcellularLocation>
        <location evidence="8">Cytoplasm</location>
    </subcellularLocation>
</comment>
<evidence type="ECO:0000256" key="7">
    <source>
        <dbReference type="ARBA" id="ARBA00023134"/>
    </source>
</evidence>
<evidence type="ECO:0000256" key="2">
    <source>
        <dbReference type="ARBA" id="ARBA00022490"/>
    </source>
</evidence>
<dbReference type="GO" id="GO:0043022">
    <property type="term" value="F:ribosome binding"/>
    <property type="evidence" value="ECO:0007669"/>
    <property type="project" value="UniProtKB-ARBA"/>
</dbReference>
<dbReference type="NCBIfam" id="NF008955">
    <property type="entry name" value="PRK12297.1"/>
    <property type="match status" value="1"/>
</dbReference>
<evidence type="ECO:0000259" key="9">
    <source>
        <dbReference type="PROSITE" id="PS51710"/>
    </source>
</evidence>
<dbReference type="GO" id="GO:0005525">
    <property type="term" value="F:GTP binding"/>
    <property type="evidence" value="ECO:0007669"/>
    <property type="project" value="UniProtKB-UniRule"/>
</dbReference>
<comment type="subunit">
    <text evidence="8">Monomer.</text>
</comment>
<dbReference type="GO" id="GO:0042254">
    <property type="term" value="P:ribosome biogenesis"/>
    <property type="evidence" value="ECO:0007669"/>
    <property type="project" value="UniProtKB-UniRule"/>
</dbReference>
<evidence type="ECO:0000313" key="12">
    <source>
        <dbReference type="Proteomes" id="UP000318995"/>
    </source>
</evidence>
<dbReference type="Gene3D" id="2.70.210.12">
    <property type="entry name" value="GTP1/OBG domain"/>
    <property type="match status" value="1"/>
</dbReference>
<dbReference type="PROSITE" id="PS00905">
    <property type="entry name" value="GTP1_OBG"/>
    <property type="match status" value="1"/>
</dbReference>
<keyword evidence="5 8" id="KW-0378">Hydrolase</keyword>
<keyword evidence="7 8" id="KW-0342">GTP-binding</keyword>
<comment type="cofactor">
    <cofactor evidence="8">
        <name>Mg(2+)</name>
        <dbReference type="ChEBI" id="CHEBI:18420"/>
    </cofactor>
</comment>
<dbReference type="Pfam" id="PF01018">
    <property type="entry name" value="GTP1_OBG"/>
    <property type="match status" value="1"/>
</dbReference>
<evidence type="ECO:0000256" key="3">
    <source>
        <dbReference type="ARBA" id="ARBA00022723"/>
    </source>
</evidence>
<dbReference type="Pfam" id="PF01926">
    <property type="entry name" value="MMR_HSR1"/>
    <property type="match status" value="1"/>
</dbReference>
<dbReference type="InterPro" id="IPR006073">
    <property type="entry name" value="GTP-bd"/>
</dbReference>
<dbReference type="SUPFAM" id="SSF52540">
    <property type="entry name" value="P-loop containing nucleoside triphosphate hydrolases"/>
    <property type="match status" value="1"/>
</dbReference>
<accession>A0A5C5W7Z8</accession>
<keyword evidence="2 8" id="KW-0963">Cytoplasm</keyword>
<dbReference type="CDD" id="cd01898">
    <property type="entry name" value="Obg"/>
    <property type="match status" value="1"/>
</dbReference>
<dbReference type="InterPro" id="IPR006169">
    <property type="entry name" value="GTP1_OBG_dom"/>
</dbReference>
<dbReference type="PANTHER" id="PTHR11702:SF31">
    <property type="entry name" value="MITOCHONDRIAL RIBOSOME-ASSOCIATED GTPASE 2"/>
    <property type="match status" value="1"/>
</dbReference>
<dbReference type="SUPFAM" id="SSF82051">
    <property type="entry name" value="Obg GTP-binding protein N-terminal domain"/>
    <property type="match status" value="1"/>
</dbReference>
<feature type="binding site" evidence="8">
    <location>
        <begin position="286"/>
        <end position="289"/>
    </location>
    <ligand>
        <name>GTP</name>
        <dbReference type="ChEBI" id="CHEBI:37565"/>
    </ligand>
</feature>
<evidence type="ECO:0000256" key="6">
    <source>
        <dbReference type="ARBA" id="ARBA00022842"/>
    </source>
</evidence>
<evidence type="ECO:0000256" key="4">
    <source>
        <dbReference type="ARBA" id="ARBA00022741"/>
    </source>
</evidence>
<keyword evidence="12" id="KW-1185">Reference proteome</keyword>
<dbReference type="PROSITE" id="PS51710">
    <property type="entry name" value="G_OBG"/>
    <property type="match status" value="1"/>
</dbReference>
<organism evidence="11 12">
    <name type="scientific">Botrimarina hoheduenensis</name>
    <dbReference type="NCBI Taxonomy" id="2528000"/>
    <lineage>
        <taxon>Bacteria</taxon>
        <taxon>Pseudomonadati</taxon>
        <taxon>Planctomycetota</taxon>
        <taxon>Planctomycetia</taxon>
        <taxon>Pirellulales</taxon>
        <taxon>Lacipirellulaceae</taxon>
        <taxon>Botrimarina</taxon>
    </lineage>
</organism>
<feature type="domain" description="OBG-type G" evidence="9">
    <location>
        <begin position="159"/>
        <end position="331"/>
    </location>
</feature>
<comment type="caution">
    <text evidence="11">The sequence shown here is derived from an EMBL/GenBank/DDBJ whole genome shotgun (WGS) entry which is preliminary data.</text>
</comment>
<protein>
    <recommendedName>
        <fullName evidence="8">GTPase Obg</fullName>
        <ecNumber evidence="8">3.6.5.-</ecNumber>
    </recommendedName>
    <alternativeName>
        <fullName evidence="8">GTP-binding protein Obg</fullName>
    </alternativeName>
</protein>
<dbReference type="GO" id="GO:0003924">
    <property type="term" value="F:GTPase activity"/>
    <property type="evidence" value="ECO:0007669"/>
    <property type="project" value="UniProtKB-UniRule"/>
</dbReference>
<dbReference type="InterPro" id="IPR031167">
    <property type="entry name" value="G_OBG"/>
</dbReference>
<feature type="binding site" evidence="8">
    <location>
        <begin position="165"/>
        <end position="172"/>
    </location>
    <ligand>
        <name>GTP</name>
        <dbReference type="ChEBI" id="CHEBI:37565"/>
    </ligand>
</feature>
<feature type="binding site" evidence="8">
    <location>
        <begin position="190"/>
        <end position="194"/>
    </location>
    <ligand>
        <name>GTP</name>
        <dbReference type="ChEBI" id="CHEBI:37565"/>
    </ligand>
</feature>
<feature type="binding site" evidence="8">
    <location>
        <position position="192"/>
    </location>
    <ligand>
        <name>Mg(2+)</name>
        <dbReference type="ChEBI" id="CHEBI:18420"/>
    </ligand>
</feature>
<feature type="binding site" evidence="8">
    <location>
        <position position="172"/>
    </location>
    <ligand>
        <name>Mg(2+)</name>
        <dbReference type="ChEBI" id="CHEBI:18420"/>
    </ligand>
</feature>
<dbReference type="Proteomes" id="UP000318995">
    <property type="component" value="Unassembled WGS sequence"/>
</dbReference>
<comment type="function">
    <text evidence="8">An essential GTPase which binds GTP, GDP and possibly (p)ppGpp with moderate affinity, with high nucleotide exchange rates and a fairly low GTP hydrolysis rate. Plays a role in control of the cell cycle, stress response, ribosome biogenesis and in those bacteria that undergo differentiation, in morphogenesis control.</text>
</comment>
<evidence type="ECO:0000259" key="10">
    <source>
        <dbReference type="PROSITE" id="PS51883"/>
    </source>
</evidence>
<dbReference type="InterPro" id="IPR045086">
    <property type="entry name" value="OBG_GTPase"/>
</dbReference>
<dbReference type="GO" id="GO:0005737">
    <property type="term" value="C:cytoplasm"/>
    <property type="evidence" value="ECO:0007669"/>
    <property type="project" value="UniProtKB-SubCell"/>
</dbReference>
<dbReference type="OrthoDB" id="9807318at2"/>
<dbReference type="InterPro" id="IPR014100">
    <property type="entry name" value="GTP-bd_Obg/CgtA"/>
</dbReference>
<dbReference type="EC" id="3.6.5.-" evidence="8"/>
<keyword evidence="4 8" id="KW-0547">Nucleotide-binding</keyword>
<dbReference type="PROSITE" id="PS51883">
    <property type="entry name" value="OBG"/>
    <property type="match status" value="1"/>
</dbReference>
<sequence length="335" mass="36263">MFVDRVTVEIEAGSGGDGCMSFRREKYIPRGGPDGGDGGNGGNVVVLAREGVDSLQELVHRKHWRARGGVPGQGSNRHGACADDLVIHVPPGTVLRDAAHDLVIRDLKNDGDTVVAARGGAGGKGNTRFKSSINQTPREYTRGEKGERRHVIFELKVIADVGLLGKPNAGKSTLLSRVSRARPEIADYPFTTKRPNLGIVEVDFDRQFVMADIPGLIEGASQGAGLGHEFLRHVERTRVLIHLVEPAPMDQSDPLENYRVIRGEVEQYAEQLGVDLASRTEVVAVSKAELPESADVQAQLQETIGRPVLRFSSATGEGLRELVEAAWTALHPPRD</sequence>
<name>A0A5C5W7Z8_9BACT</name>
<evidence type="ECO:0000313" key="11">
    <source>
        <dbReference type="EMBL" id="TWT46567.1"/>
    </source>
</evidence>
<comment type="similarity">
    <text evidence="1 8">Belongs to the TRAFAC class OBG-HflX-like GTPase superfamily. OBG GTPase family.</text>
</comment>
<keyword evidence="3 8" id="KW-0479">Metal-binding</keyword>
<dbReference type="HAMAP" id="MF_01454">
    <property type="entry name" value="GTPase_Obg"/>
    <property type="match status" value="1"/>
</dbReference>